<dbReference type="Gene3D" id="3.40.190.10">
    <property type="entry name" value="Periplasmic binding protein-like II"/>
    <property type="match status" value="1"/>
</dbReference>
<dbReference type="SUPFAM" id="SSF53850">
    <property type="entry name" value="Periplasmic binding protein-like II"/>
    <property type="match status" value="1"/>
</dbReference>
<dbReference type="InterPro" id="IPR039424">
    <property type="entry name" value="SBP_5"/>
</dbReference>
<evidence type="ECO:0000313" key="8">
    <source>
        <dbReference type="Proteomes" id="UP001469365"/>
    </source>
</evidence>
<dbReference type="Proteomes" id="UP001469365">
    <property type="component" value="Unassembled WGS sequence"/>
</dbReference>
<evidence type="ECO:0000256" key="4">
    <source>
        <dbReference type="SAM" id="MobiDB-lite"/>
    </source>
</evidence>
<evidence type="ECO:0000256" key="2">
    <source>
        <dbReference type="ARBA" id="ARBA00022448"/>
    </source>
</evidence>
<dbReference type="Gene3D" id="3.90.76.10">
    <property type="entry name" value="Dipeptide-binding Protein, Domain 1"/>
    <property type="match status" value="1"/>
</dbReference>
<evidence type="ECO:0000256" key="3">
    <source>
        <dbReference type="ARBA" id="ARBA00022729"/>
    </source>
</evidence>
<dbReference type="InterPro" id="IPR030678">
    <property type="entry name" value="Peptide/Ni-bd"/>
</dbReference>
<feature type="region of interest" description="Disordered" evidence="4">
    <location>
        <begin position="28"/>
        <end position="56"/>
    </location>
</feature>
<dbReference type="InterPro" id="IPR000914">
    <property type="entry name" value="SBP_5_dom"/>
</dbReference>
<reference evidence="7 8" key="1">
    <citation type="submission" date="2024-04" db="EMBL/GenBank/DDBJ databases">
        <title>draft genome sequnece of Paenibacillus filicis.</title>
        <authorList>
            <person name="Kim D.-U."/>
        </authorList>
    </citation>
    <scope>NUCLEOTIDE SEQUENCE [LARGE SCALE GENOMIC DNA]</scope>
    <source>
        <strain evidence="7 8">KACC14197</strain>
    </source>
</reference>
<dbReference type="PANTHER" id="PTHR30290">
    <property type="entry name" value="PERIPLASMIC BINDING COMPONENT OF ABC TRANSPORTER"/>
    <property type="match status" value="1"/>
</dbReference>
<sequence>MKRNYRNTMLLATTLLVLVLSACGASPAPAPASSPSPAPSNEPAKKTDDPVKPQGDKNVYIGIVNAPITLSQINDQGDSASDNVIALLNDSLLDLNEKFEFLPKLAQSVETKDNQTFVVQLNPAAKWNDGQPFTTADVAFTLKTALHPKVDTNFKLNFIEGLTAAGKLEEGKTEISGLKIVNDKTFEVRTKTPIDPLIFKERFGTKVFFLPQHILKDVAPDQIATHPYFQKPEVTIGAFKFGSFSKGQHVEVVKNPNYYRSVAKLDKVFIKVLPATNLVAQLQTGEIHMNSTPVGLIPITDYEKVKGFSNVELNSGNPSVPPELFFNTDKINDPKVRQAFAYALNRSLIVEQLLKGQGEIIDGGIPSYHPYYNKDIPKYTYDPEKAKQLLKEAKWDTSKPVRFLIPVGNKIREQAADILVQNLTAVGLKVDVQKFDFATLIQKVRKGEYDISIFTRDFYIEPSSYFTLFKGDNPSNFLNYKNPKVDELIVQGESEADPAKRHAIYNQLQDILHQDLPALAVYSEKRLLAVSKNVVVGKPLDIGTFNNVNEWDLKK</sequence>
<evidence type="ECO:0000313" key="7">
    <source>
        <dbReference type="EMBL" id="MEK8127984.1"/>
    </source>
</evidence>
<evidence type="ECO:0000256" key="5">
    <source>
        <dbReference type="SAM" id="SignalP"/>
    </source>
</evidence>
<evidence type="ECO:0000256" key="1">
    <source>
        <dbReference type="ARBA" id="ARBA00005695"/>
    </source>
</evidence>
<comment type="similarity">
    <text evidence="1">Belongs to the bacterial solute-binding protein 5 family.</text>
</comment>
<dbReference type="EMBL" id="JBBPCC010000004">
    <property type="protein sequence ID" value="MEK8127984.1"/>
    <property type="molecule type" value="Genomic_DNA"/>
</dbReference>
<feature type="domain" description="Solute-binding protein family 5" evidence="6">
    <location>
        <begin position="101"/>
        <end position="475"/>
    </location>
</feature>
<keyword evidence="2" id="KW-0813">Transport</keyword>
<feature type="signal peptide" evidence="5">
    <location>
        <begin position="1"/>
        <end position="30"/>
    </location>
</feature>
<dbReference type="CDD" id="cd00995">
    <property type="entry name" value="PBP2_NikA_DppA_OppA_like"/>
    <property type="match status" value="1"/>
</dbReference>
<dbReference type="PANTHER" id="PTHR30290:SF9">
    <property type="entry name" value="OLIGOPEPTIDE-BINDING PROTEIN APPA"/>
    <property type="match status" value="1"/>
</dbReference>
<gene>
    <name evidence="7" type="ORF">WMW72_08735</name>
</gene>
<feature type="compositionally biased region" description="Pro residues" evidence="4">
    <location>
        <begin position="28"/>
        <end position="40"/>
    </location>
</feature>
<feature type="chain" id="PRO_5045727387" evidence="5">
    <location>
        <begin position="31"/>
        <end position="555"/>
    </location>
</feature>
<keyword evidence="8" id="KW-1185">Reference proteome</keyword>
<name>A0ABU9DGI2_9BACL</name>
<keyword evidence="3 5" id="KW-0732">Signal</keyword>
<evidence type="ECO:0000259" key="6">
    <source>
        <dbReference type="Pfam" id="PF00496"/>
    </source>
</evidence>
<dbReference type="RefSeq" id="WP_341415048.1">
    <property type="nucleotide sequence ID" value="NZ_JBBPCC010000004.1"/>
</dbReference>
<protein>
    <submittedName>
        <fullName evidence="7">ABC transporter substrate-binding protein</fullName>
    </submittedName>
</protein>
<proteinExistence type="inferred from homology"/>
<dbReference type="Pfam" id="PF00496">
    <property type="entry name" value="SBP_bac_5"/>
    <property type="match status" value="1"/>
</dbReference>
<feature type="compositionally biased region" description="Basic and acidic residues" evidence="4">
    <location>
        <begin position="43"/>
        <end position="55"/>
    </location>
</feature>
<dbReference type="Gene3D" id="3.10.105.10">
    <property type="entry name" value="Dipeptide-binding Protein, Domain 3"/>
    <property type="match status" value="1"/>
</dbReference>
<dbReference type="PIRSF" id="PIRSF002741">
    <property type="entry name" value="MppA"/>
    <property type="match status" value="1"/>
</dbReference>
<comment type="caution">
    <text evidence="7">The sequence shown here is derived from an EMBL/GenBank/DDBJ whole genome shotgun (WGS) entry which is preliminary data.</text>
</comment>
<dbReference type="PROSITE" id="PS51257">
    <property type="entry name" value="PROKAR_LIPOPROTEIN"/>
    <property type="match status" value="1"/>
</dbReference>
<accession>A0ABU9DGI2</accession>
<organism evidence="7 8">
    <name type="scientific">Paenibacillus filicis</name>
    <dbReference type="NCBI Taxonomy" id="669464"/>
    <lineage>
        <taxon>Bacteria</taxon>
        <taxon>Bacillati</taxon>
        <taxon>Bacillota</taxon>
        <taxon>Bacilli</taxon>
        <taxon>Bacillales</taxon>
        <taxon>Paenibacillaceae</taxon>
        <taxon>Paenibacillus</taxon>
    </lineage>
</organism>